<dbReference type="Gene3D" id="3.40.50.11090">
    <property type="match status" value="1"/>
</dbReference>
<dbReference type="SUPFAM" id="SSF53335">
    <property type="entry name" value="S-adenosyl-L-methionine-dependent methyltransferases"/>
    <property type="match status" value="1"/>
</dbReference>
<evidence type="ECO:0000313" key="7">
    <source>
        <dbReference type="Proteomes" id="UP001501480"/>
    </source>
</evidence>
<dbReference type="InterPro" id="IPR055050">
    <property type="entry name" value="WsaF_C"/>
</dbReference>
<proteinExistence type="predicted"/>
<dbReference type="Gene3D" id="3.40.50.2000">
    <property type="entry name" value="Glycogen Phosphorylase B"/>
    <property type="match status" value="1"/>
</dbReference>
<dbReference type="PANTHER" id="PTHR40048">
    <property type="entry name" value="RHAMNOSYL O-METHYLTRANSFERASE"/>
    <property type="match status" value="1"/>
</dbReference>
<evidence type="ECO:0000313" key="6">
    <source>
        <dbReference type="EMBL" id="GAA2076137.1"/>
    </source>
</evidence>
<comment type="caution">
    <text evidence="6">The sequence shown here is derived from an EMBL/GenBank/DDBJ whole genome shotgun (WGS) entry which is preliminary data.</text>
</comment>
<keyword evidence="7" id="KW-1185">Reference proteome</keyword>
<sequence>MQAAVAEAFARLWVPEGQPVGEPDPVVRDAITTQVNRLYYHVSARTWKDTFYRGVPVYKCPTDMWVYQELVHDLRPGLVVETGTFRGGSGLFIADRLEENGHGEVVTVDITSRPEQPQHPRLTYLVGSSTSEDVLAEVRRRLPADGSPVLVILDSDHSQAHVADELRAYSPLVTEGSYLIVEDTNVNGHPVAPQHGPGPWEAVHDFLSGTDSFEVDLRAERYYLTQNPSGYLRRTSTGAVDPAPVSTEVSTRRPGTPKEKAAAALAGVATDADAPRVALVLPGVRAGQMFAGIRTAVVAAAAVGRELGRPLRVVVADVEELDGDALAAEIVGILSDEDLADQAAGLSVSVEGRRETDHHAEDVWIATYWTTAVALDGLVGDGRVDRQNVVYLVQDFEPAFHPWGRDFIDARGTYELGFAPLVNSSSLARFLRREGVADVDDRFVFAPTIETAPLRAAADRWQPEPDVLRVLFYARPSKPRNLYSAGVDGLRRWIAAREPGARLVVTLAGETMSVPPFLGDDVEVRNLGKVSFAEYYDELSRTDLGLALMLSPHPSHLALEMPMAGIPTVTNDFLGARSAWVEGLHLADPGPEGIAAALDQAARQALGLSRHRALDVPAELGRPLGEAVAERVRTLGHGA</sequence>
<feature type="domain" description="WsaF N-terminal" evidence="4">
    <location>
        <begin position="276"/>
        <end position="415"/>
    </location>
</feature>
<dbReference type="InterPro" id="IPR048510">
    <property type="entry name" value="WsaF_N"/>
</dbReference>
<reference evidence="6 7" key="1">
    <citation type="journal article" date="2019" name="Int. J. Syst. Evol. Microbiol.">
        <title>The Global Catalogue of Microorganisms (GCM) 10K type strain sequencing project: providing services to taxonomists for standard genome sequencing and annotation.</title>
        <authorList>
            <consortium name="The Broad Institute Genomics Platform"/>
            <consortium name="The Broad Institute Genome Sequencing Center for Infectious Disease"/>
            <person name="Wu L."/>
            <person name="Ma J."/>
        </authorList>
    </citation>
    <scope>NUCLEOTIDE SEQUENCE [LARGE SCALE GENOMIC DNA]</scope>
    <source>
        <strain evidence="6 7">JCM 15749</strain>
    </source>
</reference>
<dbReference type="InterPro" id="IPR029063">
    <property type="entry name" value="SAM-dependent_MTases_sf"/>
</dbReference>
<dbReference type="SUPFAM" id="SSF53756">
    <property type="entry name" value="UDP-Glycosyltransferase/glycogen phosphorylase"/>
    <property type="match status" value="1"/>
</dbReference>
<feature type="region of interest" description="Disordered" evidence="3">
    <location>
        <begin position="233"/>
        <end position="256"/>
    </location>
</feature>
<accession>A0ABN2VX56</accession>
<keyword evidence="2" id="KW-0808">Transferase</keyword>
<evidence type="ECO:0000259" key="4">
    <source>
        <dbReference type="Pfam" id="PF21374"/>
    </source>
</evidence>
<dbReference type="Pfam" id="PF04989">
    <property type="entry name" value="RMNT_CmcI"/>
    <property type="match status" value="1"/>
</dbReference>
<evidence type="ECO:0000256" key="1">
    <source>
        <dbReference type="ARBA" id="ARBA00022603"/>
    </source>
</evidence>
<gene>
    <name evidence="6" type="ORF">GCM10009821_14170</name>
</gene>
<dbReference type="EMBL" id="BAAAPY010000004">
    <property type="protein sequence ID" value="GAA2076137.1"/>
    <property type="molecule type" value="Genomic_DNA"/>
</dbReference>
<organism evidence="6 7">
    <name type="scientific">Aeromicrobium halocynthiae</name>
    <dbReference type="NCBI Taxonomy" id="560557"/>
    <lineage>
        <taxon>Bacteria</taxon>
        <taxon>Bacillati</taxon>
        <taxon>Actinomycetota</taxon>
        <taxon>Actinomycetes</taxon>
        <taxon>Propionibacteriales</taxon>
        <taxon>Nocardioidaceae</taxon>
        <taxon>Aeromicrobium</taxon>
    </lineage>
</organism>
<dbReference type="Gene3D" id="3.40.50.150">
    <property type="entry name" value="Vaccinia Virus protein VP39"/>
    <property type="match status" value="1"/>
</dbReference>
<dbReference type="PANTHER" id="PTHR40048:SF1">
    <property type="entry name" value="RHAMNOSYL O-METHYLTRANSFERASE"/>
    <property type="match status" value="1"/>
</dbReference>
<evidence type="ECO:0008006" key="8">
    <source>
        <dbReference type="Google" id="ProtNLM"/>
    </source>
</evidence>
<dbReference type="InterPro" id="IPR007072">
    <property type="entry name" value="RNMT_CmcI"/>
</dbReference>
<name>A0ABN2VX56_9ACTN</name>
<dbReference type="Proteomes" id="UP001501480">
    <property type="component" value="Unassembled WGS sequence"/>
</dbReference>
<feature type="domain" description="WsaF C-terminal" evidence="5">
    <location>
        <begin position="469"/>
        <end position="598"/>
    </location>
</feature>
<dbReference type="Pfam" id="PF22772">
    <property type="entry name" value="WsaF_C"/>
    <property type="match status" value="1"/>
</dbReference>
<protein>
    <recommendedName>
        <fullName evidence="8">Rhamnosyl O-methyltransferase</fullName>
    </recommendedName>
</protein>
<dbReference type="Pfam" id="PF21374">
    <property type="entry name" value="WsaF_N"/>
    <property type="match status" value="1"/>
</dbReference>
<evidence type="ECO:0000256" key="2">
    <source>
        <dbReference type="ARBA" id="ARBA00022679"/>
    </source>
</evidence>
<keyword evidence="1" id="KW-0489">Methyltransferase</keyword>
<evidence type="ECO:0000259" key="5">
    <source>
        <dbReference type="Pfam" id="PF22772"/>
    </source>
</evidence>
<evidence type="ECO:0000256" key="3">
    <source>
        <dbReference type="SAM" id="MobiDB-lite"/>
    </source>
</evidence>